<keyword evidence="3 8" id="KW-0436">Ligase</keyword>
<dbReference type="HAMAP" id="MF_01161">
    <property type="entry name" value="tRNA_Ile_lys_synt"/>
    <property type="match status" value="1"/>
</dbReference>
<dbReference type="NCBIfam" id="TIGR02433">
    <property type="entry name" value="lysidine_TilS_C"/>
    <property type="match status" value="1"/>
</dbReference>
<reference evidence="10 11" key="1">
    <citation type="submission" date="2019-02" db="EMBL/GenBank/DDBJ databases">
        <title>Genomic Encyclopedia of Type Strains, Phase IV (KMG-IV): sequencing the most valuable type-strain genomes for metagenomic binning, comparative biology and taxonomic classification.</title>
        <authorList>
            <person name="Goeker M."/>
        </authorList>
    </citation>
    <scope>NUCLEOTIDE SEQUENCE [LARGE SCALE GENOMIC DNA]</scope>
    <source>
        <strain evidence="10 11">DSM 105135</strain>
    </source>
</reference>
<dbReference type="InterPro" id="IPR012094">
    <property type="entry name" value="tRNA_Ile_lys_synt"/>
</dbReference>
<gene>
    <name evidence="8" type="primary">tilS</name>
    <name evidence="10" type="ORF">EV700_1652</name>
</gene>
<dbReference type="InterPro" id="IPR015262">
    <property type="entry name" value="tRNA_Ile_lys_synt_subst-bd"/>
</dbReference>
<dbReference type="Pfam" id="PF09179">
    <property type="entry name" value="TilS"/>
    <property type="match status" value="1"/>
</dbReference>
<dbReference type="GO" id="GO:0005737">
    <property type="term" value="C:cytoplasm"/>
    <property type="evidence" value="ECO:0007669"/>
    <property type="project" value="UniProtKB-SubCell"/>
</dbReference>
<feature type="binding site" evidence="8">
    <location>
        <begin position="26"/>
        <end position="31"/>
    </location>
    <ligand>
        <name>ATP</name>
        <dbReference type="ChEBI" id="CHEBI:30616"/>
    </ligand>
</feature>
<comment type="domain">
    <text evidence="8">The N-terminal region contains the highly conserved SGGXDS motif, predicted to be a P-loop motif involved in ATP binding.</text>
</comment>
<proteinExistence type="inferred from homology"/>
<dbReference type="Pfam" id="PF01171">
    <property type="entry name" value="ATP_bind_3"/>
    <property type="match status" value="1"/>
</dbReference>
<keyword evidence="5 8" id="KW-0547">Nucleotide-binding</keyword>
<dbReference type="CDD" id="cd01992">
    <property type="entry name" value="TilS_N"/>
    <property type="match status" value="1"/>
</dbReference>
<dbReference type="SUPFAM" id="SSF52402">
    <property type="entry name" value="Adenine nucleotide alpha hydrolases-like"/>
    <property type="match status" value="1"/>
</dbReference>
<dbReference type="SUPFAM" id="SSF82829">
    <property type="entry name" value="MesJ substrate recognition domain-like"/>
    <property type="match status" value="1"/>
</dbReference>
<dbReference type="SMART" id="SM00977">
    <property type="entry name" value="TilS_C"/>
    <property type="match status" value="1"/>
</dbReference>
<dbReference type="EMBL" id="SHKX01000012">
    <property type="protein sequence ID" value="RZU44851.1"/>
    <property type="molecule type" value="Genomic_DNA"/>
</dbReference>
<dbReference type="InterPro" id="IPR012796">
    <property type="entry name" value="Lysidine-tRNA-synth_C"/>
</dbReference>
<keyword evidence="4 8" id="KW-0819">tRNA processing</keyword>
<evidence type="ECO:0000313" key="10">
    <source>
        <dbReference type="EMBL" id="RZU44851.1"/>
    </source>
</evidence>
<name>A0A4Q7Z4Y1_9GAMM</name>
<dbReference type="GO" id="GO:0032267">
    <property type="term" value="F:tRNA(Ile)-lysidine synthase activity"/>
    <property type="evidence" value="ECO:0007669"/>
    <property type="project" value="UniProtKB-EC"/>
</dbReference>
<dbReference type="PANTHER" id="PTHR43033">
    <property type="entry name" value="TRNA(ILE)-LYSIDINE SYNTHASE-RELATED"/>
    <property type="match status" value="1"/>
</dbReference>
<dbReference type="InterPro" id="IPR014729">
    <property type="entry name" value="Rossmann-like_a/b/a_fold"/>
</dbReference>
<dbReference type="Gene3D" id="3.40.50.620">
    <property type="entry name" value="HUPs"/>
    <property type="match status" value="1"/>
</dbReference>
<keyword evidence="2 8" id="KW-0963">Cytoplasm</keyword>
<dbReference type="NCBIfam" id="TIGR02432">
    <property type="entry name" value="lysidine_TilS_N"/>
    <property type="match status" value="1"/>
</dbReference>
<keyword evidence="6 8" id="KW-0067">ATP-binding</keyword>
<dbReference type="GO" id="GO:0005524">
    <property type="term" value="F:ATP binding"/>
    <property type="evidence" value="ECO:0007669"/>
    <property type="project" value="UniProtKB-UniRule"/>
</dbReference>
<evidence type="ECO:0000256" key="1">
    <source>
        <dbReference type="ARBA" id="ARBA00004496"/>
    </source>
</evidence>
<comment type="subcellular location">
    <subcellularLocation>
        <location evidence="1 8">Cytoplasm</location>
    </subcellularLocation>
</comment>
<evidence type="ECO:0000256" key="6">
    <source>
        <dbReference type="ARBA" id="ARBA00022840"/>
    </source>
</evidence>
<keyword evidence="11" id="KW-1185">Reference proteome</keyword>
<comment type="catalytic activity">
    <reaction evidence="7 8">
        <text>cytidine(34) in tRNA(Ile2) + L-lysine + ATP = lysidine(34) in tRNA(Ile2) + AMP + diphosphate + H(+)</text>
        <dbReference type="Rhea" id="RHEA:43744"/>
        <dbReference type="Rhea" id="RHEA-COMP:10625"/>
        <dbReference type="Rhea" id="RHEA-COMP:10670"/>
        <dbReference type="ChEBI" id="CHEBI:15378"/>
        <dbReference type="ChEBI" id="CHEBI:30616"/>
        <dbReference type="ChEBI" id="CHEBI:32551"/>
        <dbReference type="ChEBI" id="CHEBI:33019"/>
        <dbReference type="ChEBI" id="CHEBI:82748"/>
        <dbReference type="ChEBI" id="CHEBI:83665"/>
        <dbReference type="ChEBI" id="CHEBI:456215"/>
        <dbReference type="EC" id="6.3.4.19"/>
    </reaction>
</comment>
<comment type="caution">
    <text evidence="10">The sequence shown here is derived from an EMBL/GenBank/DDBJ whole genome shotgun (WGS) entry which is preliminary data.</text>
</comment>
<comment type="similarity">
    <text evidence="8">Belongs to the tRNA(Ile)-lysidine synthase family.</text>
</comment>
<dbReference type="GO" id="GO:0006400">
    <property type="term" value="P:tRNA modification"/>
    <property type="evidence" value="ECO:0007669"/>
    <property type="project" value="UniProtKB-UniRule"/>
</dbReference>
<sequence length="440" mass="49440">MPRAVVEKFLAEALKPDHQRLVVACSGGLDSVCLLDIVAALRPIHGRPLHVIHVHHGISPFADEWAAFVQRRALACQADFSELRVQVQAGGSLEEAAREARYRAIGDSLVAGDVLLTAHHRNDQAETVLLRLLRGSGVTGLAAMHPQGRLPFQQTHVPLWRPLLTISRAELAAYARCRGLSWVEDDSNTDLRHSRNFLRNTVIPLLGQRWPRVAEVLSETAVRMRESEHLLNELASLDLQVVGREGNTLSIPDLMRFDDVRRMHVLRFWLRRSNLDVPDRAGLRILLREVCAARPDGAPRYVWRHTEVRRYRDRLYAMPLLEEMVRGPEVVWSDRLLPLPLRDGRILTPQAGEGQGASLAKWLGAASVIVGVRRGGERILLPGREGRKELKTLFQEAGIPPWQREHWPLIHVDGELAVVPGLWVSAALQARDDEASIRIT</sequence>
<dbReference type="Pfam" id="PF11734">
    <property type="entry name" value="TilS_C"/>
    <property type="match status" value="1"/>
</dbReference>
<evidence type="ECO:0000256" key="4">
    <source>
        <dbReference type="ARBA" id="ARBA00022694"/>
    </source>
</evidence>
<feature type="domain" description="Lysidine-tRNA(Ile) synthetase C-terminal" evidence="9">
    <location>
        <begin position="368"/>
        <end position="439"/>
    </location>
</feature>
<dbReference type="Proteomes" id="UP000292423">
    <property type="component" value="Unassembled WGS sequence"/>
</dbReference>
<dbReference type="OrthoDB" id="9807403at2"/>
<evidence type="ECO:0000256" key="5">
    <source>
        <dbReference type="ARBA" id="ARBA00022741"/>
    </source>
</evidence>
<accession>A0A4Q7Z4Y1</accession>
<dbReference type="Gene3D" id="1.20.59.20">
    <property type="match status" value="1"/>
</dbReference>
<dbReference type="EC" id="6.3.4.19" evidence="8"/>
<dbReference type="RefSeq" id="WP_130412641.1">
    <property type="nucleotide sequence ID" value="NZ_SHKX01000012.1"/>
</dbReference>
<comment type="function">
    <text evidence="8">Ligates lysine onto the cytidine present at position 34 of the AUA codon-specific tRNA(Ile) that contains the anticodon CAU, in an ATP-dependent manner. Cytidine is converted to lysidine, thus changing the amino acid specificity of the tRNA from methionine to isoleucine.</text>
</comment>
<dbReference type="PANTHER" id="PTHR43033:SF1">
    <property type="entry name" value="TRNA(ILE)-LYSIDINE SYNTHASE-RELATED"/>
    <property type="match status" value="1"/>
</dbReference>
<protein>
    <recommendedName>
        <fullName evidence="8">tRNA(Ile)-lysidine synthase</fullName>
        <ecNumber evidence="8">6.3.4.19</ecNumber>
    </recommendedName>
    <alternativeName>
        <fullName evidence="8">tRNA(Ile)-2-lysyl-cytidine synthase</fullName>
    </alternativeName>
    <alternativeName>
        <fullName evidence="8">tRNA(Ile)-lysidine synthetase</fullName>
    </alternativeName>
</protein>
<evidence type="ECO:0000259" key="9">
    <source>
        <dbReference type="SMART" id="SM00977"/>
    </source>
</evidence>
<dbReference type="AlphaFoldDB" id="A0A4Q7Z4Y1"/>
<evidence type="ECO:0000256" key="2">
    <source>
        <dbReference type="ARBA" id="ARBA00022490"/>
    </source>
</evidence>
<evidence type="ECO:0000256" key="8">
    <source>
        <dbReference type="HAMAP-Rule" id="MF_01161"/>
    </source>
</evidence>
<dbReference type="InterPro" id="IPR011063">
    <property type="entry name" value="TilS/TtcA_N"/>
</dbReference>
<dbReference type="InterPro" id="IPR012795">
    <property type="entry name" value="tRNA_Ile_lys_synt_N"/>
</dbReference>
<organism evidence="10 11">
    <name type="scientific">Fluviicoccus keumensis</name>
    <dbReference type="NCBI Taxonomy" id="1435465"/>
    <lineage>
        <taxon>Bacteria</taxon>
        <taxon>Pseudomonadati</taxon>
        <taxon>Pseudomonadota</taxon>
        <taxon>Gammaproteobacteria</taxon>
        <taxon>Moraxellales</taxon>
        <taxon>Moraxellaceae</taxon>
        <taxon>Fluviicoccus</taxon>
    </lineage>
</organism>
<evidence type="ECO:0000256" key="7">
    <source>
        <dbReference type="ARBA" id="ARBA00048539"/>
    </source>
</evidence>
<evidence type="ECO:0000256" key="3">
    <source>
        <dbReference type="ARBA" id="ARBA00022598"/>
    </source>
</evidence>
<evidence type="ECO:0000313" key="11">
    <source>
        <dbReference type="Proteomes" id="UP000292423"/>
    </source>
</evidence>
<dbReference type="SUPFAM" id="SSF56037">
    <property type="entry name" value="PheT/TilS domain"/>
    <property type="match status" value="1"/>
</dbReference>